<dbReference type="EMBL" id="FXUL01000029">
    <property type="protein sequence ID" value="SMP78616.1"/>
    <property type="molecule type" value="Genomic_DNA"/>
</dbReference>
<proteinExistence type="inferred from homology"/>
<evidence type="ECO:0000256" key="2">
    <source>
        <dbReference type="SAM" id="MobiDB-lite"/>
    </source>
</evidence>
<feature type="compositionally biased region" description="Low complexity" evidence="2">
    <location>
        <begin position="720"/>
        <end position="734"/>
    </location>
</feature>
<evidence type="ECO:0000313" key="4">
    <source>
        <dbReference type="Proteomes" id="UP001158049"/>
    </source>
</evidence>
<dbReference type="PANTHER" id="PTHR43300">
    <property type="entry name" value="ACETYLTRANSFERASE"/>
    <property type="match status" value="1"/>
</dbReference>
<organism evidence="3 4">
    <name type="scientific">Noviherbaspirillum suwonense</name>
    <dbReference type="NCBI Taxonomy" id="1224511"/>
    <lineage>
        <taxon>Bacteria</taxon>
        <taxon>Pseudomonadati</taxon>
        <taxon>Pseudomonadota</taxon>
        <taxon>Betaproteobacteria</taxon>
        <taxon>Burkholderiales</taxon>
        <taxon>Oxalobacteraceae</taxon>
        <taxon>Noviherbaspirillum</taxon>
    </lineage>
</organism>
<dbReference type="GO" id="GO:0016740">
    <property type="term" value="F:transferase activity"/>
    <property type="evidence" value="ECO:0007669"/>
    <property type="project" value="UniProtKB-KW"/>
</dbReference>
<feature type="region of interest" description="Disordered" evidence="2">
    <location>
        <begin position="686"/>
        <end position="705"/>
    </location>
</feature>
<dbReference type="Pfam" id="PF00132">
    <property type="entry name" value="Hexapep"/>
    <property type="match status" value="1"/>
</dbReference>
<dbReference type="InterPro" id="IPR050179">
    <property type="entry name" value="Trans_hexapeptide_repeat"/>
</dbReference>
<evidence type="ECO:0000256" key="1">
    <source>
        <dbReference type="ARBA" id="ARBA00007274"/>
    </source>
</evidence>
<keyword evidence="4" id="KW-1185">Reference proteome</keyword>
<dbReference type="InterPro" id="IPR001451">
    <property type="entry name" value="Hexapep"/>
</dbReference>
<comment type="similarity">
    <text evidence="1">Belongs to the transferase hexapeptide repeat family.</text>
</comment>
<feature type="compositionally biased region" description="Basic and acidic residues" evidence="2">
    <location>
        <begin position="800"/>
        <end position="810"/>
    </location>
</feature>
<dbReference type="SUPFAM" id="SSF51161">
    <property type="entry name" value="Trimeric LpxA-like enzymes"/>
    <property type="match status" value="1"/>
</dbReference>
<evidence type="ECO:0000313" key="3">
    <source>
        <dbReference type="EMBL" id="SMP78616.1"/>
    </source>
</evidence>
<dbReference type="Gene3D" id="2.160.10.10">
    <property type="entry name" value="Hexapeptide repeat proteins"/>
    <property type="match status" value="2"/>
</dbReference>
<feature type="region of interest" description="Disordered" evidence="2">
    <location>
        <begin position="582"/>
        <end position="612"/>
    </location>
</feature>
<feature type="region of interest" description="Disordered" evidence="2">
    <location>
        <begin position="719"/>
        <end position="741"/>
    </location>
</feature>
<feature type="region of interest" description="Disordered" evidence="2">
    <location>
        <begin position="627"/>
        <end position="661"/>
    </location>
</feature>
<comment type="caution">
    <text evidence="3">The sequence shown here is derived from an EMBL/GenBank/DDBJ whole genome shotgun (WGS) entry which is preliminary data.</text>
</comment>
<sequence>MPNNTTQLYHKNPNLQVVLDFLVRCTTHDQQMTALYQHAHQLTAVKAACAALNIHPADSVATCSREHESLPADDLQPCLILGREDWLLLAESAMPLLAQELRKRLPAINAALKLVPVPWDALSLPDGALAAWGTAAGMIALPGRTVFDYFGSRYPGDARQRGRYSIVRDVNQAAAYRMSNAFGFLLAKEGTQNFACRSDSWRDESASARAMLDGHLSLMLKIGLQMLEAGATCQLQDLRTVLALAGESPSLVRIQILFETYEEHVASYGAGQNRFRSTMLKNCMDQFQHWQASCGLPDSGEAAAGHRDTPVRSTREWKWVETGVEDWAPGISCPGPAMAVPGTPPAASPTTATMSPAMSTTTTKTTPTTPAKATGIEPMIAEGVIIPKGVTVARGAHVRVCTISANTSLKPGTILHGDVSIASHTRFDGPLTIMHDVRIGWGLTFSAGLILTEGATISTFAVKRALPRGTRISGSLRVGEGVTVGGNVSFGAENWIGNHVRIGANVRFGPYVQVDDGVSIGANAWIKGHARLIGAVPMNAEVDCQAGGRNTVGEKPAGPPYAIHISAFSITKNETIRERMATPRPPLATGSDAGPEHAADLPPAAQRAGSPHCLADETSANRRLPSCQDGAAIRGGSTTVSPPSAHADSSPGIPRKRGGDVLAGRSTKRVCTGLELRYKDAETEYPSAVAERRPDHHPPKKSADLTRRLNKSAFLPVQATSTSGMTSTSTSTSTAWLDQQGPTSVALPEAAKQRAPELPMDRAAQRKAWESLVISKENQSGLERAMRQSIRVPIANACAKPDEHMPEPMTRHAGPMAAIKGPNM</sequence>
<protein>
    <submittedName>
        <fullName evidence="3">Transferase hexapeptide (Six repeat-containing protein)</fullName>
    </submittedName>
</protein>
<dbReference type="RefSeq" id="WP_283445136.1">
    <property type="nucleotide sequence ID" value="NZ_FXUL01000029.1"/>
</dbReference>
<reference evidence="3 4" key="1">
    <citation type="submission" date="2017-05" db="EMBL/GenBank/DDBJ databases">
        <authorList>
            <person name="Varghese N."/>
            <person name="Submissions S."/>
        </authorList>
    </citation>
    <scope>NUCLEOTIDE SEQUENCE [LARGE SCALE GENOMIC DNA]</scope>
    <source>
        <strain evidence="3 4">DSM 26001</strain>
    </source>
</reference>
<feature type="compositionally biased region" description="Low complexity" evidence="2">
    <location>
        <begin position="348"/>
        <end position="372"/>
    </location>
</feature>
<gene>
    <name evidence="3" type="ORF">SAMN06295970_12931</name>
</gene>
<feature type="region of interest" description="Disordered" evidence="2">
    <location>
        <begin position="800"/>
        <end position="824"/>
    </location>
</feature>
<keyword evidence="3" id="KW-0808">Transferase</keyword>
<dbReference type="Proteomes" id="UP001158049">
    <property type="component" value="Unassembled WGS sequence"/>
</dbReference>
<dbReference type="InterPro" id="IPR011004">
    <property type="entry name" value="Trimer_LpxA-like_sf"/>
</dbReference>
<accession>A0ABY1QRU7</accession>
<feature type="region of interest" description="Disordered" evidence="2">
    <location>
        <begin position="344"/>
        <end position="372"/>
    </location>
</feature>
<feature type="compositionally biased region" description="Basic and acidic residues" evidence="2">
    <location>
        <begin position="690"/>
        <end position="705"/>
    </location>
</feature>
<dbReference type="PANTHER" id="PTHR43300:SF10">
    <property type="entry name" value="2,3,4,5-TETRAHYDROPYRIDINE-2,6-DICARBOXYLATE N-ACETYLTRANSFERASE"/>
    <property type="match status" value="1"/>
</dbReference>
<name>A0ABY1QRU7_9BURK</name>